<comment type="caution">
    <text evidence="2">The sequence shown here is derived from an EMBL/GenBank/DDBJ whole genome shotgun (WGS) entry which is preliminary data.</text>
</comment>
<evidence type="ECO:0000313" key="3">
    <source>
        <dbReference type="Proteomes" id="UP001204439"/>
    </source>
</evidence>
<keyword evidence="1" id="KW-1133">Transmembrane helix</keyword>
<accession>A0ABU4JKR9</accession>
<proteinExistence type="predicted"/>
<keyword evidence="3" id="KW-1185">Reference proteome</keyword>
<dbReference type="Proteomes" id="UP001204439">
    <property type="component" value="Unassembled WGS sequence"/>
</dbReference>
<feature type="transmembrane region" description="Helical" evidence="1">
    <location>
        <begin position="12"/>
        <end position="32"/>
    </location>
</feature>
<protein>
    <submittedName>
        <fullName evidence="2">DUF2306 domain-containing protein</fullName>
    </submittedName>
</protein>
<organism evidence="2 3">
    <name type="scientific">Epilithonimonas ginsengisoli</name>
    <dbReference type="NCBI Taxonomy" id="1245592"/>
    <lineage>
        <taxon>Bacteria</taxon>
        <taxon>Pseudomonadati</taxon>
        <taxon>Bacteroidota</taxon>
        <taxon>Flavobacteriia</taxon>
        <taxon>Flavobacteriales</taxon>
        <taxon>Weeksellaceae</taxon>
        <taxon>Chryseobacterium group</taxon>
        <taxon>Epilithonimonas</taxon>
    </lineage>
</organism>
<dbReference type="RefSeq" id="WP_063970518.1">
    <property type="nucleotide sequence ID" value="NZ_JAMXLT020000027.1"/>
</dbReference>
<keyword evidence="1" id="KW-0472">Membrane</keyword>
<keyword evidence="1" id="KW-0812">Transmembrane</keyword>
<gene>
    <name evidence="2" type="ORF">NG800_014650</name>
</gene>
<feature type="transmembrane region" description="Helical" evidence="1">
    <location>
        <begin position="186"/>
        <end position="206"/>
    </location>
</feature>
<dbReference type="EMBL" id="JAMXLT020000027">
    <property type="protein sequence ID" value="MDW8550164.1"/>
    <property type="molecule type" value="Genomic_DNA"/>
</dbReference>
<feature type="transmembrane region" description="Helical" evidence="1">
    <location>
        <begin position="60"/>
        <end position="81"/>
    </location>
</feature>
<reference evidence="2 3" key="1">
    <citation type="submission" date="2023-11" db="EMBL/GenBank/DDBJ databases">
        <title>First isolation, identification, and characterization of non-pathogenic Epilithonimonas ginsengisoli isolated from diseased farmed rainbow trout (Oncorhynchus mykiss) in Chile.</title>
        <authorList>
            <person name="Miranda C.D."/>
            <person name="Irgang R."/>
            <person name="Concha C."/>
            <person name="Rojas R."/>
            <person name="Avendano R."/>
        </authorList>
    </citation>
    <scope>NUCLEOTIDE SEQUENCE [LARGE SCALE GENOMIC DNA]</scope>
    <source>
        <strain evidence="2 3">FP99</strain>
    </source>
</reference>
<evidence type="ECO:0000256" key="1">
    <source>
        <dbReference type="SAM" id="Phobius"/>
    </source>
</evidence>
<sequence>MLRFIKSKVVIVKAIVAITFIYFFGLMLKITLDYIPTSSNVSFLMIKQTEVTSRPEYLPIFYVHVYSSIFALMAGFIAVFFDKNLKYLHRFSGRIYVFVTLLLSSLSGIYIGIFANGGSIAKVSFVVLGILWFYTTYRSYTEIRKRNIQQHQFWMWRSYALALSAITLRMWKVILVYLFHPNPMDVYQIIAWLGWVPNLLLVEYLIKNKDDETLKLDFNKPDLISYCDFLQKRKDRDQRNET</sequence>
<feature type="transmembrane region" description="Helical" evidence="1">
    <location>
        <begin position="119"/>
        <end position="137"/>
    </location>
</feature>
<dbReference type="Pfam" id="PF10067">
    <property type="entry name" value="DUF2306"/>
    <property type="match status" value="1"/>
</dbReference>
<feature type="transmembrane region" description="Helical" evidence="1">
    <location>
        <begin position="158"/>
        <end position="180"/>
    </location>
</feature>
<name>A0ABU4JKR9_9FLAO</name>
<feature type="transmembrane region" description="Helical" evidence="1">
    <location>
        <begin position="93"/>
        <end position="113"/>
    </location>
</feature>
<evidence type="ECO:0000313" key="2">
    <source>
        <dbReference type="EMBL" id="MDW8550164.1"/>
    </source>
</evidence>
<dbReference type="InterPro" id="IPR018750">
    <property type="entry name" value="DUF2306_membrane"/>
</dbReference>